<dbReference type="InterPro" id="IPR023193">
    <property type="entry name" value="EPSP_synthase_CS"/>
</dbReference>
<evidence type="ECO:0000256" key="4">
    <source>
        <dbReference type="ARBA" id="ARBA00022679"/>
    </source>
</evidence>
<feature type="binding site" evidence="7">
    <location>
        <position position="196"/>
    </location>
    <ligand>
        <name>3-phosphoshikimate</name>
        <dbReference type="ChEBI" id="CHEBI:145989"/>
    </ligand>
</feature>
<dbReference type="InterPro" id="IPR001986">
    <property type="entry name" value="Enolpyruvate_Tfrase_dom"/>
</dbReference>
<dbReference type="InterPro" id="IPR013792">
    <property type="entry name" value="RNA3'P_cycl/enolpyr_Trfase_a/b"/>
</dbReference>
<feature type="binding site" evidence="7">
    <location>
        <position position="168"/>
    </location>
    <ligand>
        <name>3-phosphoshikimate</name>
        <dbReference type="ChEBI" id="CHEBI:145989"/>
    </ligand>
</feature>
<dbReference type="InterPro" id="IPR006264">
    <property type="entry name" value="EPSP_synthase"/>
</dbReference>
<evidence type="ECO:0000256" key="1">
    <source>
        <dbReference type="ARBA" id="ARBA00004811"/>
    </source>
</evidence>
<evidence type="ECO:0000259" key="8">
    <source>
        <dbReference type="Pfam" id="PF00275"/>
    </source>
</evidence>
<dbReference type="PANTHER" id="PTHR21090:SF5">
    <property type="entry name" value="PENTAFUNCTIONAL AROM POLYPEPTIDE"/>
    <property type="match status" value="1"/>
</dbReference>
<comment type="function">
    <text evidence="7">Catalyzes the transfer of the enolpyruvyl moiety of phosphoenolpyruvate (PEP) to the 5-hydroxyl of shikimate-3-phosphate (S3P) to produce enolpyruvyl shikimate-3-phosphate and inorganic phosphate.</text>
</comment>
<keyword evidence="3 7" id="KW-0028">Amino-acid biosynthesis</keyword>
<keyword evidence="5 7" id="KW-0057">Aromatic amino acid biosynthesis</keyword>
<comment type="caution">
    <text evidence="7">Lacks conserved residue(s) required for the propagation of feature annotation.</text>
</comment>
<evidence type="ECO:0000256" key="2">
    <source>
        <dbReference type="ARBA" id="ARBA00009948"/>
    </source>
</evidence>
<keyword evidence="7" id="KW-0963">Cytoplasm</keyword>
<feature type="binding site" evidence="7">
    <location>
        <position position="17"/>
    </location>
    <ligand>
        <name>3-phosphoshikimate</name>
        <dbReference type="ChEBI" id="CHEBI:145989"/>
    </ligand>
</feature>
<dbReference type="GO" id="GO:0003866">
    <property type="term" value="F:3-phosphoshikimate 1-carboxyvinyltransferase activity"/>
    <property type="evidence" value="ECO:0007669"/>
    <property type="project" value="UniProtKB-UniRule"/>
</dbReference>
<dbReference type="Gene3D" id="3.65.10.10">
    <property type="entry name" value="Enolpyruvate transferase domain"/>
    <property type="match status" value="2"/>
</dbReference>
<feature type="binding site" evidence="7">
    <location>
        <position position="16"/>
    </location>
    <ligand>
        <name>phosphoenolpyruvate</name>
        <dbReference type="ChEBI" id="CHEBI:58702"/>
    </ligand>
</feature>
<comment type="pathway">
    <text evidence="1 7">Metabolic intermediate biosynthesis; chorismate biosynthesis; chorismate from D-erythrose 4-phosphate and phosphoenolpyruvate: step 6/7.</text>
</comment>
<sequence>MASKILDASVELPGSKSLTNRELVLAALASGPSTITGGLRARDTDLMIQALEALGATIKVDHTDGLDQWRITPISFSSIADKPVVIDCGLAGTVMRFVPPMVLLGFQPVKFQGDEHASHRPMSGVLEGLRQLGAEVYDQGTPGLPFEVQPGGLPTTDHTITIDASASSQFVSGLLLTAPRLPAPLTIAHSGATVPSLPHIEMTLKCLADRGVPVESDRGNQWRVTPHTIKPTDVHIEPDLSNAAPFLAAALVAGGQVAIHHWPHSTTQVGGRLPELLKAFGALVEFDGDTLMVQGAGLGPGLGLEPVSMDLGEAGELAPTLITLSLFSNGTSTFRGIAHLRGHETNRLAALVENITSLGGVATETSDGIIVTPAPLHGGVWKAFGDHRMATSGALVGLAVTGVEVDDIDQTAKTLPGFVALWSDMLRGANQ</sequence>
<evidence type="ECO:0000313" key="9">
    <source>
        <dbReference type="EMBL" id="AVG24411.1"/>
    </source>
</evidence>
<keyword evidence="10" id="KW-1185">Reference proteome</keyword>
<dbReference type="GO" id="GO:0009073">
    <property type="term" value="P:aromatic amino acid family biosynthetic process"/>
    <property type="evidence" value="ECO:0007669"/>
    <property type="project" value="UniProtKB-KW"/>
</dbReference>
<dbReference type="PROSITE" id="PS00104">
    <property type="entry name" value="EPSP_SYNTHASE_1"/>
    <property type="match status" value="1"/>
</dbReference>
<feature type="binding site" evidence="7">
    <location>
        <position position="169"/>
    </location>
    <ligand>
        <name>3-phosphoshikimate</name>
        <dbReference type="ChEBI" id="CHEBI:145989"/>
    </ligand>
</feature>
<keyword evidence="4 7" id="KW-0808">Transferase</keyword>
<dbReference type="EMBL" id="CP026923">
    <property type="protein sequence ID" value="AVG24411.1"/>
    <property type="molecule type" value="Genomic_DNA"/>
</dbReference>
<evidence type="ECO:0000256" key="5">
    <source>
        <dbReference type="ARBA" id="ARBA00023141"/>
    </source>
</evidence>
<gene>
    <name evidence="7" type="primary">aroA</name>
    <name evidence="9" type="ORF">C3B54_111470</name>
</gene>
<dbReference type="InterPro" id="IPR036968">
    <property type="entry name" value="Enolpyruvate_Tfrase_sf"/>
</dbReference>
<protein>
    <recommendedName>
        <fullName evidence="7">3-phosphoshikimate 1-carboxyvinyltransferase</fullName>
        <ecNumber evidence="7">2.5.1.19</ecNumber>
    </recommendedName>
    <alternativeName>
        <fullName evidence="7">5-enolpyruvylshikimate-3-phosphate synthase</fullName>
        <shortName evidence="7">EPSP synthase</shortName>
        <shortName evidence="7">EPSPS</shortName>
    </alternativeName>
</protein>
<proteinExistence type="inferred from homology"/>
<feature type="domain" description="Enolpyruvate transferase" evidence="8">
    <location>
        <begin position="4"/>
        <end position="419"/>
    </location>
</feature>
<accession>A0A2L2BRY3</accession>
<feature type="binding site" evidence="7">
    <location>
        <position position="413"/>
    </location>
    <ligand>
        <name>phosphoenolpyruvate</name>
        <dbReference type="ChEBI" id="CHEBI:58702"/>
    </ligand>
</feature>
<comment type="subunit">
    <text evidence="7">Monomer.</text>
</comment>
<dbReference type="GO" id="GO:0009423">
    <property type="term" value="P:chorismate biosynthetic process"/>
    <property type="evidence" value="ECO:0007669"/>
    <property type="project" value="UniProtKB-UniRule"/>
</dbReference>
<comment type="catalytic activity">
    <reaction evidence="6">
        <text>3-phosphoshikimate + phosphoenolpyruvate = 5-O-(1-carboxyvinyl)-3-phosphoshikimate + phosphate</text>
        <dbReference type="Rhea" id="RHEA:21256"/>
        <dbReference type="ChEBI" id="CHEBI:43474"/>
        <dbReference type="ChEBI" id="CHEBI:57701"/>
        <dbReference type="ChEBI" id="CHEBI:58702"/>
        <dbReference type="ChEBI" id="CHEBI:145989"/>
        <dbReference type="EC" id="2.5.1.19"/>
    </reaction>
    <physiologicalReaction direction="left-to-right" evidence="6">
        <dbReference type="Rhea" id="RHEA:21257"/>
    </physiologicalReaction>
</comment>
<feature type="binding site" evidence="7">
    <location>
        <position position="16"/>
    </location>
    <ligand>
        <name>3-phosphoshikimate</name>
        <dbReference type="ChEBI" id="CHEBI:145989"/>
    </ligand>
</feature>
<dbReference type="SUPFAM" id="SSF55205">
    <property type="entry name" value="EPT/RTPC-like"/>
    <property type="match status" value="1"/>
</dbReference>
<feature type="binding site" evidence="7">
    <location>
        <position position="167"/>
    </location>
    <ligand>
        <name>3-phosphoshikimate</name>
        <dbReference type="ChEBI" id="CHEBI:145989"/>
    </ligand>
</feature>
<dbReference type="Pfam" id="PF00275">
    <property type="entry name" value="EPSP_synthase"/>
    <property type="match status" value="1"/>
</dbReference>
<dbReference type="AlphaFoldDB" id="A0A2L2BRY3"/>
<feature type="binding site" evidence="7">
    <location>
        <position position="120"/>
    </location>
    <ligand>
        <name>phosphoenolpyruvate</name>
        <dbReference type="ChEBI" id="CHEBI:58702"/>
    </ligand>
</feature>
<evidence type="ECO:0000313" key="10">
    <source>
        <dbReference type="Proteomes" id="UP000243077"/>
    </source>
</evidence>
<dbReference type="NCBIfam" id="TIGR01356">
    <property type="entry name" value="aroA"/>
    <property type="match status" value="1"/>
</dbReference>
<name>A0A2L2BRY3_9MICO</name>
<evidence type="ECO:0000256" key="7">
    <source>
        <dbReference type="HAMAP-Rule" id="MF_00210"/>
    </source>
</evidence>
<dbReference type="PANTHER" id="PTHR21090">
    <property type="entry name" value="AROM/DEHYDROQUINATE SYNTHASE"/>
    <property type="match status" value="1"/>
</dbReference>
<dbReference type="HAMAP" id="MF_00210">
    <property type="entry name" value="EPSP_synth"/>
    <property type="match status" value="1"/>
</dbReference>
<dbReference type="Proteomes" id="UP000243077">
    <property type="component" value="Chromosome"/>
</dbReference>
<dbReference type="UniPathway" id="UPA00053">
    <property type="reaction ID" value="UER00089"/>
</dbReference>
<reference evidence="9 10" key="1">
    <citation type="submission" date="2018-02" db="EMBL/GenBank/DDBJ databases">
        <title>Complete genome of the streamlined marine actinobacterium Pontimonas salivibrio CL-TW6 adapted to coastal planktonic lifestype.</title>
        <authorList>
            <person name="Cho B.C."/>
            <person name="Hardies S.C."/>
            <person name="Jang G.I."/>
            <person name="Hwang C.Y."/>
        </authorList>
    </citation>
    <scope>NUCLEOTIDE SEQUENCE [LARGE SCALE GENOMIC DNA]</scope>
    <source>
        <strain evidence="9 10">CL-TW6</strain>
    </source>
</reference>
<feature type="binding site" evidence="7">
    <location>
        <position position="388"/>
    </location>
    <ligand>
        <name>phosphoenolpyruvate</name>
        <dbReference type="ChEBI" id="CHEBI:58702"/>
    </ligand>
</feature>
<dbReference type="GO" id="GO:0005737">
    <property type="term" value="C:cytoplasm"/>
    <property type="evidence" value="ECO:0007669"/>
    <property type="project" value="UniProtKB-SubCell"/>
</dbReference>
<feature type="binding site" evidence="7">
    <location>
        <position position="347"/>
    </location>
    <ligand>
        <name>phosphoenolpyruvate</name>
        <dbReference type="ChEBI" id="CHEBI:58702"/>
    </ligand>
</feature>
<dbReference type="PROSITE" id="PS00885">
    <property type="entry name" value="EPSP_SYNTHASE_2"/>
    <property type="match status" value="1"/>
</dbReference>
<dbReference type="EC" id="2.5.1.19" evidence="7"/>
<feature type="active site" description="Proton acceptor" evidence="7">
    <location>
        <position position="316"/>
    </location>
</feature>
<evidence type="ECO:0000256" key="3">
    <source>
        <dbReference type="ARBA" id="ARBA00022605"/>
    </source>
</evidence>
<comment type="subcellular location">
    <subcellularLocation>
        <location evidence="7">Cytoplasm</location>
    </subcellularLocation>
</comment>
<organism evidence="9 10">
    <name type="scientific">Pontimonas salivibrio</name>
    <dbReference type="NCBI Taxonomy" id="1159327"/>
    <lineage>
        <taxon>Bacteria</taxon>
        <taxon>Bacillati</taxon>
        <taxon>Actinomycetota</taxon>
        <taxon>Actinomycetes</taxon>
        <taxon>Micrococcales</taxon>
        <taxon>Microbacteriaceae</taxon>
        <taxon>Pontimonas</taxon>
    </lineage>
</organism>
<dbReference type="GO" id="GO:0008652">
    <property type="term" value="P:amino acid biosynthetic process"/>
    <property type="evidence" value="ECO:0007669"/>
    <property type="project" value="UniProtKB-KW"/>
</dbReference>
<feature type="binding site" evidence="7">
    <location>
        <position position="316"/>
    </location>
    <ligand>
        <name>3-phosphoshikimate</name>
        <dbReference type="ChEBI" id="CHEBI:145989"/>
    </ligand>
</feature>
<feature type="binding site" evidence="7">
    <location>
        <position position="21"/>
    </location>
    <ligand>
        <name>3-phosphoshikimate</name>
        <dbReference type="ChEBI" id="CHEBI:145989"/>
    </ligand>
</feature>
<comment type="similarity">
    <text evidence="2 7">Belongs to the EPSP synthase family.</text>
</comment>
<feature type="binding site" evidence="7">
    <location>
        <position position="92"/>
    </location>
    <ligand>
        <name>phosphoenolpyruvate</name>
        <dbReference type="ChEBI" id="CHEBI:58702"/>
    </ligand>
</feature>
<dbReference type="KEGG" id="psai:C3B54_111470"/>
<dbReference type="PIRSF" id="PIRSF000505">
    <property type="entry name" value="EPSPS"/>
    <property type="match status" value="1"/>
</dbReference>
<evidence type="ECO:0000256" key="6">
    <source>
        <dbReference type="ARBA" id="ARBA00044633"/>
    </source>
</evidence>
<dbReference type="CDD" id="cd01556">
    <property type="entry name" value="EPSP_synthase"/>
    <property type="match status" value="1"/>
</dbReference>
<feature type="binding site" evidence="7">
    <location>
        <position position="343"/>
    </location>
    <ligand>
        <name>3-phosphoshikimate</name>
        <dbReference type="ChEBI" id="CHEBI:145989"/>
    </ligand>
</feature>
<feature type="binding site" evidence="7">
    <location>
        <position position="169"/>
    </location>
    <ligand>
        <name>phosphoenolpyruvate</name>
        <dbReference type="ChEBI" id="CHEBI:58702"/>
    </ligand>
</feature>